<dbReference type="STRING" id="414684.RC1_1745"/>
<gene>
    <name evidence="2" type="primary">ybaN</name>
    <name evidence="2" type="ordered locus">RC1_1745</name>
</gene>
<dbReference type="KEGG" id="rce:RC1_1745"/>
<feature type="transmembrane region" description="Helical" evidence="1">
    <location>
        <begin position="113"/>
        <end position="131"/>
    </location>
</feature>
<proteinExistence type="predicted"/>
<dbReference type="eggNOG" id="COG2832">
    <property type="taxonomic scope" value="Bacteria"/>
</dbReference>
<evidence type="ECO:0000313" key="3">
    <source>
        <dbReference type="Proteomes" id="UP000001591"/>
    </source>
</evidence>
<reference evidence="2 3" key="1">
    <citation type="journal article" date="2010" name="BMC Genomics">
        <title>Metabolic flexibility revealed in the genome of the cyst-forming alpha-1 proteobacterium Rhodospirillum centenum.</title>
        <authorList>
            <person name="Lu Y.K."/>
            <person name="Marden J."/>
            <person name="Han M."/>
            <person name="Swingley W.D."/>
            <person name="Mastrian S.D."/>
            <person name="Chowdhury S.R."/>
            <person name="Hao J."/>
            <person name="Helmy T."/>
            <person name="Kim S."/>
            <person name="Kurdoglu A.A."/>
            <person name="Matthies H.J."/>
            <person name="Rollo D."/>
            <person name="Stothard P."/>
            <person name="Blankenship R.E."/>
            <person name="Bauer C.E."/>
            <person name="Touchman J.W."/>
        </authorList>
    </citation>
    <scope>NUCLEOTIDE SEQUENCE [LARGE SCALE GENOMIC DNA]</scope>
    <source>
        <strain evidence="3">ATCC 51521 / SW</strain>
    </source>
</reference>
<keyword evidence="1" id="KW-0472">Membrane</keyword>
<dbReference type="GO" id="GO:0005886">
    <property type="term" value="C:plasma membrane"/>
    <property type="evidence" value="ECO:0007669"/>
    <property type="project" value="TreeGrafter"/>
</dbReference>
<dbReference type="AlphaFoldDB" id="B6ITC4"/>
<name>B6ITC4_RHOCS</name>
<accession>B6ITC4</accession>
<keyword evidence="1" id="KW-0812">Transmembrane</keyword>
<organism evidence="2 3">
    <name type="scientific">Rhodospirillum centenum (strain ATCC 51521 / SW)</name>
    <dbReference type="NCBI Taxonomy" id="414684"/>
    <lineage>
        <taxon>Bacteria</taxon>
        <taxon>Pseudomonadati</taxon>
        <taxon>Pseudomonadota</taxon>
        <taxon>Alphaproteobacteria</taxon>
        <taxon>Rhodospirillales</taxon>
        <taxon>Rhodospirillaceae</taxon>
        <taxon>Rhodospirillum</taxon>
    </lineage>
</organism>
<dbReference type="InterPro" id="IPR007401">
    <property type="entry name" value="DUF454"/>
</dbReference>
<dbReference type="PANTHER" id="PTHR35813">
    <property type="entry name" value="INNER MEMBRANE PROTEIN YBAN"/>
    <property type="match status" value="1"/>
</dbReference>
<feature type="transmembrane region" description="Helical" evidence="1">
    <location>
        <begin position="21"/>
        <end position="42"/>
    </location>
</feature>
<keyword evidence="1" id="KW-1133">Transmembrane helix</keyword>
<protein>
    <submittedName>
        <fullName evidence="2">Inner membrane protein YbaN, putative</fullName>
    </submittedName>
</protein>
<dbReference type="Proteomes" id="UP000001591">
    <property type="component" value="Chromosome"/>
</dbReference>
<keyword evidence="3" id="KW-1185">Reference proteome</keyword>
<evidence type="ECO:0000313" key="2">
    <source>
        <dbReference type="EMBL" id="ACI99142.1"/>
    </source>
</evidence>
<dbReference type="EMBL" id="CP000613">
    <property type="protein sequence ID" value="ACI99142.1"/>
    <property type="molecule type" value="Genomic_DNA"/>
</dbReference>
<dbReference type="Pfam" id="PF04304">
    <property type="entry name" value="DUF454"/>
    <property type="match status" value="1"/>
</dbReference>
<dbReference type="OrthoDB" id="9816293at2"/>
<dbReference type="HOGENOM" id="CLU_113299_0_1_5"/>
<sequence>MEAENSRPDAETRRIRRRWHLVYVGLGYTFVAIGAVGVVLPVLPTTPFLLLAVWAFMRSNPEAAAKLLNHSRFGPLLRAWHEEGAIPTRAKIMSITLMFGAWLIVLWRSNGMLLPAIVGTILVGTGTYILTRPAPKKKPALP</sequence>
<dbReference type="PANTHER" id="PTHR35813:SF1">
    <property type="entry name" value="INNER MEMBRANE PROTEIN YBAN"/>
    <property type="match status" value="1"/>
</dbReference>
<feature type="transmembrane region" description="Helical" evidence="1">
    <location>
        <begin position="90"/>
        <end position="107"/>
    </location>
</feature>
<evidence type="ECO:0000256" key="1">
    <source>
        <dbReference type="SAM" id="Phobius"/>
    </source>
</evidence>
<dbReference type="PIRSF" id="PIRSF016789">
    <property type="entry name" value="DUF454"/>
    <property type="match status" value="1"/>
</dbReference>